<keyword evidence="2" id="KW-1185">Reference proteome</keyword>
<comment type="caution">
    <text evidence="1">The sequence shown here is derived from an EMBL/GenBank/DDBJ whole genome shotgun (WGS) entry which is preliminary data.</text>
</comment>
<evidence type="ECO:0000313" key="1">
    <source>
        <dbReference type="EMBL" id="GEL02925.1"/>
    </source>
</evidence>
<protein>
    <submittedName>
        <fullName evidence="1">Uncharacterized protein</fullName>
    </submittedName>
</protein>
<proteinExistence type="predicted"/>
<dbReference type="AlphaFoldDB" id="A0A511BRN3"/>
<organism evidence="1 2">
    <name type="scientific">Swaminathania salitolerans</name>
    <dbReference type="NCBI Taxonomy" id="182838"/>
    <lineage>
        <taxon>Bacteria</taxon>
        <taxon>Pseudomonadati</taxon>
        <taxon>Pseudomonadota</taxon>
        <taxon>Alphaproteobacteria</taxon>
        <taxon>Acetobacterales</taxon>
        <taxon>Acetobacteraceae</taxon>
        <taxon>Swaminathania</taxon>
    </lineage>
</organism>
<sequence length="93" mass="10549">MRFLTPQQGAPGGVEIGDAPCNIHMRYKKRNPVQNMPEQSGRHVVGQSARIRARRFLRFPIRLSRGYGTRFRWGFGVFGHPLSSFHARAAGRS</sequence>
<reference evidence="1 2" key="1">
    <citation type="submission" date="2019-07" db="EMBL/GenBank/DDBJ databases">
        <title>Whole genome shotgun sequence of Swaminathania salitolerans NBRC 104436.</title>
        <authorList>
            <person name="Hosoyama A."/>
            <person name="Uohara A."/>
            <person name="Ohji S."/>
            <person name="Ichikawa N."/>
        </authorList>
    </citation>
    <scope>NUCLEOTIDE SEQUENCE [LARGE SCALE GENOMIC DNA]</scope>
    <source>
        <strain evidence="1 2">NBRC 104436</strain>
    </source>
</reference>
<dbReference type="EMBL" id="BJVC01000005">
    <property type="protein sequence ID" value="GEL02925.1"/>
    <property type="molecule type" value="Genomic_DNA"/>
</dbReference>
<gene>
    <name evidence="1" type="ORF">SSA02_20880</name>
</gene>
<name>A0A511BRN3_9PROT</name>
<evidence type="ECO:0000313" key="2">
    <source>
        <dbReference type="Proteomes" id="UP000321405"/>
    </source>
</evidence>
<dbReference type="Proteomes" id="UP000321405">
    <property type="component" value="Unassembled WGS sequence"/>
</dbReference>
<accession>A0A511BRN3</accession>